<dbReference type="Proteomes" id="UP001187192">
    <property type="component" value="Unassembled WGS sequence"/>
</dbReference>
<dbReference type="SUPFAM" id="SSF53300">
    <property type="entry name" value="vWA-like"/>
    <property type="match status" value="1"/>
</dbReference>
<name>A0AA88AJ95_FICCA</name>
<sequence>MADDFAKAVEDGLRLSKRLYFGKDQAAAPHRPSPELMERSPSRSLLPTAPMVYAVIYDPAIVDNPDIPSYQPYVHGRCDQALIPLQMHGVELEADCHLDTALVRVSGSWRVHCVMGSKSCACRIAVPMGEQGSIRGVEVDISRKSYRTQLVKMEDNKDIEKASPTNGGFLTSHIFTLTVPEVDGGSILSVKISWSQKLLYRDGQYSLDIPFTFPEYVTPVVKKLSKKEKIQLNVNAGSGTEVLCKTASHPLKELRRQAGKLGFFYESEIFSWSTTDFSFSYGVTSSSMHGAVFLQSPPVLAFDQRELFCVYLYPGSEQNRKVFRKDIVFVVDISGSMRGKPLDVTRNVLSAALSKLDPDDSFSIIAFNGETYLFSTSMELATKQAVERANEWMSTNFVAGGGTNILLPLNQAIGMLSNARGSTPILFLITDGAVEDERQICDLMRNHLKDRESKRLRIFTFGIGTFCNHYFLRMLAMISGGHYDSAYDVDLVEARLEKLLTKASSVILSNITFDSFDNLDDLEVFPSHVPDLSSDGPLIVSGRYRGSFPDSFKAKGVLADSSNFLIDLKIHNAKDIPLDKVLAKEQIEQLTAQAWFSENKQIEDKTASLSIQTGVVCEYTQMTVLETAGKKLLDGLQEVTKEGRAQKMAESLSQKVTPLQSLCVGFGNLTATADNIPPGCEEPRLPEAAEIFVRAASNCCGRIFGHCCCMCCIQCCSHMNDQCAIVLTQICTGLAIFGCLDCCMALCCANGDGQ</sequence>
<evidence type="ECO:0000313" key="2">
    <source>
        <dbReference type="EMBL" id="GMN52965.1"/>
    </source>
</evidence>
<dbReference type="Pfam" id="PF13768">
    <property type="entry name" value="VWA_3"/>
    <property type="match status" value="1"/>
</dbReference>
<dbReference type="InterPro" id="IPR002035">
    <property type="entry name" value="VWF_A"/>
</dbReference>
<protein>
    <recommendedName>
        <fullName evidence="1">VWFA domain-containing protein</fullName>
    </recommendedName>
</protein>
<gene>
    <name evidence="2" type="ORF">TIFTF001_022101</name>
</gene>
<keyword evidence="3" id="KW-1185">Reference proteome</keyword>
<evidence type="ECO:0000259" key="1">
    <source>
        <dbReference type="PROSITE" id="PS50234"/>
    </source>
</evidence>
<dbReference type="PANTHER" id="PTHR46503:SF1">
    <property type="entry name" value="INTER-ALPHA-TRYPSIN INHIBITOR HEAVY CHAIN-LIKE PROTEIN"/>
    <property type="match status" value="1"/>
</dbReference>
<accession>A0AA88AJ95</accession>
<dbReference type="CDD" id="cd01461">
    <property type="entry name" value="vWA_interalpha_trypsin_inhibitor"/>
    <property type="match status" value="1"/>
</dbReference>
<dbReference type="Gene3D" id="3.40.50.410">
    <property type="entry name" value="von Willebrand factor, type A domain"/>
    <property type="match status" value="1"/>
</dbReference>
<feature type="domain" description="VWFA" evidence="1">
    <location>
        <begin position="326"/>
        <end position="503"/>
    </location>
</feature>
<dbReference type="AlphaFoldDB" id="A0AA88AJ95"/>
<dbReference type="PANTHER" id="PTHR46503">
    <property type="entry name" value="INTER-ALPHA-TRYPSIN INHIBITOR HEAVY CHAIN-LIKE PROTEIN"/>
    <property type="match status" value="1"/>
</dbReference>
<dbReference type="SMART" id="SM00327">
    <property type="entry name" value="VWA"/>
    <property type="match status" value="1"/>
</dbReference>
<dbReference type="Gramene" id="FCD_00010611-RA">
    <property type="protein sequence ID" value="FCD_00010611-RA:cds"/>
    <property type="gene ID" value="FCD_00010611"/>
</dbReference>
<dbReference type="EMBL" id="BTGU01000044">
    <property type="protein sequence ID" value="GMN52965.1"/>
    <property type="molecule type" value="Genomic_DNA"/>
</dbReference>
<organism evidence="2 3">
    <name type="scientific">Ficus carica</name>
    <name type="common">Common fig</name>
    <dbReference type="NCBI Taxonomy" id="3494"/>
    <lineage>
        <taxon>Eukaryota</taxon>
        <taxon>Viridiplantae</taxon>
        <taxon>Streptophyta</taxon>
        <taxon>Embryophyta</taxon>
        <taxon>Tracheophyta</taxon>
        <taxon>Spermatophyta</taxon>
        <taxon>Magnoliopsida</taxon>
        <taxon>eudicotyledons</taxon>
        <taxon>Gunneridae</taxon>
        <taxon>Pentapetalae</taxon>
        <taxon>rosids</taxon>
        <taxon>fabids</taxon>
        <taxon>Rosales</taxon>
        <taxon>Moraceae</taxon>
        <taxon>Ficeae</taxon>
        <taxon>Ficus</taxon>
    </lineage>
</organism>
<dbReference type="InterPro" id="IPR036465">
    <property type="entry name" value="vWFA_dom_sf"/>
</dbReference>
<comment type="caution">
    <text evidence="2">The sequence shown here is derived from an EMBL/GenBank/DDBJ whole genome shotgun (WGS) entry which is preliminary data.</text>
</comment>
<dbReference type="PROSITE" id="PS50234">
    <property type="entry name" value="VWFA"/>
    <property type="match status" value="1"/>
</dbReference>
<proteinExistence type="predicted"/>
<reference evidence="2" key="1">
    <citation type="submission" date="2023-07" db="EMBL/GenBank/DDBJ databases">
        <title>draft genome sequence of fig (Ficus carica).</title>
        <authorList>
            <person name="Takahashi T."/>
            <person name="Nishimura K."/>
        </authorList>
    </citation>
    <scope>NUCLEOTIDE SEQUENCE</scope>
</reference>
<evidence type="ECO:0000313" key="3">
    <source>
        <dbReference type="Proteomes" id="UP001187192"/>
    </source>
</evidence>